<proteinExistence type="predicted"/>
<evidence type="ECO:0000313" key="2">
    <source>
        <dbReference type="EMBL" id="CAF3778274.1"/>
    </source>
</evidence>
<evidence type="ECO:0000256" key="1">
    <source>
        <dbReference type="SAM" id="MobiDB-lite"/>
    </source>
</evidence>
<sequence>MKAIQPVFEELAHPPKNRYSTGVMIDLCAAMVVSSYNDGYQSVISVLAELAVNTGFFTRVGMKRLDERRIYYEHRIKRKAVQKFKQNEETSDSLSDRMSVDDNRDDQLDGSYTPGAY</sequence>
<name>A0A819ADP9_9BILA</name>
<organism evidence="2 3">
    <name type="scientific">Rotaria socialis</name>
    <dbReference type="NCBI Taxonomy" id="392032"/>
    <lineage>
        <taxon>Eukaryota</taxon>
        <taxon>Metazoa</taxon>
        <taxon>Spiralia</taxon>
        <taxon>Gnathifera</taxon>
        <taxon>Rotifera</taxon>
        <taxon>Eurotatoria</taxon>
        <taxon>Bdelloidea</taxon>
        <taxon>Philodinida</taxon>
        <taxon>Philodinidae</taxon>
        <taxon>Rotaria</taxon>
    </lineage>
</organism>
<accession>A0A819ADP9</accession>
<evidence type="ECO:0000313" key="3">
    <source>
        <dbReference type="Proteomes" id="UP000663865"/>
    </source>
</evidence>
<feature type="compositionally biased region" description="Basic and acidic residues" evidence="1">
    <location>
        <begin position="94"/>
        <end position="107"/>
    </location>
</feature>
<gene>
    <name evidence="2" type="ORF">KIK155_LOCUS31219</name>
</gene>
<protein>
    <submittedName>
        <fullName evidence="2">Uncharacterized protein</fullName>
    </submittedName>
</protein>
<comment type="caution">
    <text evidence="2">The sequence shown here is derived from an EMBL/GenBank/DDBJ whole genome shotgun (WGS) entry which is preliminary data.</text>
</comment>
<dbReference type="EMBL" id="CAJNYV010005763">
    <property type="protein sequence ID" value="CAF3778274.1"/>
    <property type="molecule type" value="Genomic_DNA"/>
</dbReference>
<reference evidence="2" key="1">
    <citation type="submission" date="2021-02" db="EMBL/GenBank/DDBJ databases">
        <authorList>
            <person name="Nowell W R."/>
        </authorList>
    </citation>
    <scope>NUCLEOTIDE SEQUENCE</scope>
</reference>
<dbReference type="AlphaFoldDB" id="A0A819ADP9"/>
<dbReference type="Proteomes" id="UP000663865">
    <property type="component" value="Unassembled WGS sequence"/>
</dbReference>
<feature type="region of interest" description="Disordered" evidence="1">
    <location>
        <begin position="83"/>
        <end position="117"/>
    </location>
</feature>